<evidence type="ECO:0000256" key="1">
    <source>
        <dbReference type="ARBA" id="ARBA00023172"/>
    </source>
</evidence>
<dbReference type="AlphaFoldDB" id="V9DTU9"/>
<dbReference type="GO" id="GO:0015074">
    <property type="term" value="P:DNA integration"/>
    <property type="evidence" value="ECO:0007669"/>
    <property type="project" value="InterPro"/>
</dbReference>
<evidence type="ECO:0000313" key="2">
    <source>
        <dbReference type="EMBL" id="ETI30315.1"/>
    </source>
</evidence>
<name>V9DTU9_PHYNI</name>
<dbReference type="HOGENOM" id="CLU_531556_0_0_1"/>
<dbReference type="Proteomes" id="UP000018721">
    <property type="component" value="Unassembled WGS sequence"/>
</dbReference>
<evidence type="ECO:0008006" key="4">
    <source>
        <dbReference type="Google" id="ProtNLM"/>
    </source>
</evidence>
<dbReference type="GO" id="GO:0006310">
    <property type="term" value="P:DNA recombination"/>
    <property type="evidence" value="ECO:0007669"/>
    <property type="project" value="UniProtKB-KW"/>
</dbReference>
<dbReference type="SUPFAM" id="SSF56349">
    <property type="entry name" value="DNA breaking-rejoining enzymes"/>
    <property type="match status" value="1"/>
</dbReference>
<dbReference type="Gene3D" id="1.10.443.10">
    <property type="entry name" value="Intergrase catalytic core"/>
    <property type="match status" value="1"/>
</dbReference>
<dbReference type="InterPro" id="IPR013762">
    <property type="entry name" value="Integrase-like_cat_sf"/>
</dbReference>
<proteinExistence type="predicted"/>
<protein>
    <recommendedName>
        <fullName evidence="4">Tyr recombinase domain-containing protein</fullName>
    </recommendedName>
</protein>
<keyword evidence="1" id="KW-0233">DNA recombination</keyword>
<dbReference type="eggNOG" id="ENOG502SIQ8">
    <property type="taxonomic scope" value="Eukaryota"/>
</dbReference>
<accession>V9DTU9</accession>
<evidence type="ECO:0000313" key="3">
    <source>
        <dbReference type="Proteomes" id="UP000018721"/>
    </source>
</evidence>
<gene>
    <name evidence="2" type="ORF">F443_22564</name>
</gene>
<comment type="caution">
    <text evidence="2">The sequence shown here is derived from an EMBL/GenBank/DDBJ whole genome shotgun (WGS) entry which is preliminary data.</text>
</comment>
<reference evidence="2 3" key="1">
    <citation type="submission" date="2013-11" db="EMBL/GenBank/DDBJ databases">
        <title>The Genome Sequence of Phytophthora parasitica P1569.</title>
        <authorList>
            <consortium name="The Broad Institute Genomics Platform"/>
            <person name="Russ C."/>
            <person name="Tyler B."/>
            <person name="Panabieres F."/>
            <person name="Shan W."/>
            <person name="Tripathy S."/>
            <person name="Grunwald N."/>
            <person name="Machado M."/>
            <person name="Johnson C.S."/>
            <person name="Arredondo F."/>
            <person name="Hong C."/>
            <person name="Coffey M."/>
            <person name="Young S.K."/>
            <person name="Zeng Q."/>
            <person name="Gargeya S."/>
            <person name="Fitzgerald M."/>
            <person name="Abouelleil A."/>
            <person name="Alvarado L."/>
            <person name="Chapman S.B."/>
            <person name="Gainer-Dewar J."/>
            <person name="Goldberg J."/>
            <person name="Griggs A."/>
            <person name="Gujja S."/>
            <person name="Hansen M."/>
            <person name="Howarth C."/>
            <person name="Imamovic A."/>
            <person name="Ireland A."/>
            <person name="Larimer J."/>
            <person name="McCowan C."/>
            <person name="Murphy C."/>
            <person name="Pearson M."/>
            <person name="Poon T.W."/>
            <person name="Priest M."/>
            <person name="Roberts A."/>
            <person name="Saif S."/>
            <person name="Shea T."/>
            <person name="Sykes S."/>
            <person name="Wortman J."/>
            <person name="Nusbaum C."/>
            <person name="Birren B."/>
        </authorList>
    </citation>
    <scope>NUCLEOTIDE SEQUENCE [LARGE SCALE GENOMIC DNA]</scope>
    <source>
        <strain evidence="2 3">P1569</strain>
    </source>
</reference>
<keyword evidence="3" id="KW-1185">Reference proteome</keyword>
<sequence length="482" mass="53819">MPRVHTSWDPVTERGNPTRSDAVNKLIKKVKKFEVRREGADSQGRRAVEFNEFLNLLQLMIDDMMKLQFSNFSPNTQYPSTLLLQMRWSKSINEERDAPEQIIESTANVSSSEFLYTNPNDGDRVVQRYLANMVKHDGFKKLKVGNIGTHSLRKGAAAYATRSGISEDFVNRRGRWRTRKGVVDIYIDNTQPHPDAKIAAVLTGPAEPCFYTLRPGIGGVTTEFLVDQVAPTVKQVMGESIAATLALPLLWAAFESSEAYEHALLPSKIQQKNLRAFANVGGNHALNPVIREEFCVTGDGSQLNLVAIDSCGNPDQPNNLTASTSQNSREFAALNSQTGAGCRHTTEVLNEVLRLRRESQRELQKIQAILKRIAMQPAFRRNVNTQDIAATPPNPSTHQASTAVLSKRPKDLFELWHEYQIGCGDLKAAKDFTAIERGANKFAFSRRKFFWDVVASLATPSVKHLIALRADRKNGGHPRLRV</sequence>
<dbReference type="InterPro" id="IPR011010">
    <property type="entry name" value="DNA_brk_join_enz"/>
</dbReference>
<organism evidence="2 3">
    <name type="scientific">Phytophthora nicotianae P1569</name>
    <dbReference type="NCBI Taxonomy" id="1317065"/>
    <lineage>
        <taxon>Eukaryota</taxon>
        <taxon>Sar</taxon>
        <taxon>Stramenopiles</taxon>
        <taxon>Oomycota</taxon>
        <taxon>Peronosporomycetes</taxon>
        <taxon>Peronosporales</taxon>
        <taxon>Peronosporaceae</taxon>
        <taxon>Phytophthora</taxon>
    </lineage>
</organism>
<dbReference type="GO" id="GO:0003677">
    <property type="term" value="F:DNA binding"/>
    <property type="evidence" value="ECO:0007669"/>
    <property type="project" value="InterPro"/>
</dbReference>
<dbReference type="EMBL" id="ANIZ01004188">
    <property type="protein sequence ID" value="ETI30315.1"/>
    <property type="molecule type" value="Genomic_DNA"/>
</dbReference>